<evidence type="ECO:0000256" key="1">
    <source>
        <dbReference type="ARBA" id="ARBA00006484"/>
    </source>
</evidence>
<reference evidence="3 4" key="1">
    <citation type="submission" date="2018-11" db="EMBL/GenBank/DDBJ databases">
        <title>Deinococcus shelandsis sp. nov., isolated from South Shetland Islands soil of Antarctica.</title>
        <authorList>
            <person name="Tian J."/>
        </authorList>
    </citation>
    <scope>NUCLEOTIDE SEQUENCE [LARGE SCALE GENOMIC DNA]</scope>
    <source>
        <strain evidence="3 4">S14-83T</strain>
    </source>
</reference>
<dbReference type="InterPro" id="IPR036291">
    <property type="entry name" value="NAD(P)-bd_dom_sf"/>
</dbReference>
<dbReference type="PANTHER" id="PTHR24321:SF8">
    <property type="entry name" value="ESTRADIOL 17-BETA-DEHYDROGENASE 8-RELATED"/>
    <property type="match status" value="1"/>
</dbReference>
<dbReference type="NCBIfam" id="NF005559">
    <property type="entry name" value="PRK07231.1"/>
    <property type="match status" value="1"/>
</dbReference>
<keyword evidence="2" id="KW-0560">Oxidoreductase</keyword>
<dbReference type="FunFam" id="3.40.50.720:FF:000084">
    <property type="entry name" value="Short-chain dehydrogenase reductase"/>
    <property type="match status" value="1"/>
</dbReference>
<dbReference type="GO" id="GO:0016491">
    <property type="term" value="F:oxidoreductase activity"/>
    <property type="evidence" value="ECO:0007669"/>
    <property type="project" value="UniProtKB-KW"/>
</dbReference>
<dbReference type="SUPFAM" id="SSF51735">
    <property type="entry name" value="NAD(P)-binding Rossmann-fold domains"/>
    <property type="match status" value="1"/>
</dbReference>
<name>A0A3G8YSH7_9DEIO</name>
<evidence type="ECO:0000313" key="4">
    <source>
        <dbReference type="Proteomes" id="UP000276417"/>
    </source>
</evidence>
<dbReference type="PRINTS" id="PR00081">
    <property type="entry name" value="GDHRDH"/>
</dbReference>
<sequence>MTRFKDKVCVVTGGAKGIGEATARRMAAEGGAVMILDLKYEEAQAAADQFMGVGGFAQAYACDVADEAAVRDVFAQIETHHGRIDVLVNNAGTSGPSGPIEDIALADWRALLAVNLDGVFLCTREALRLMKATGGGAIVNISSIYGLVGSADAAAYHASKGAVRLLTKATALQVAKLGIRVNSVHPGFIDTPLVQDYADRSGQHDQVLAGLVALHPIGRLGRSEEVAAVIAFLASDDASFMTGSEVVVDGGYTAQ</sequence>
<dbReference type="AlphaFoldDB" id="A0A3G8YSH7"/>
<protein>
    <submittedName>
        <fullName evidence="3">SDR family oxidoreductase</fullName>
    </submittedName>
</protein>
<dbReference type="RefSeq" id="WP_124873568.1">
    <property type="nucleotide sequence ID" value="NZ_CP034184.1"/>
</dbReference>
<dbReference type="PRINTS" id="PR00080">
    <property type="entry name" value="SDRFAMILY"/>
</dbReference>
<accession>A0A3G8YSH7</accession>
<organism evidence="3 4">
    <name type="scientific">Deinococcus psychrotolerans</name>
    <dbReference type="NCBI Taxonomy" id="2489213"/>
    <lineage>
        <taxon>Bacteria</taxon>
        <taxon>Thermotogati</taxon>
        <taxon>Deinococcota</taxon>
        <taxon>Deinococci</taxon>
        <taxon>Deinococcales</taxon>
        <taxon>Deinococcaceae</taxon>
        <taxon>Deinococcus</taxon>
    </lineage>
</organism>
<keyword evidence="4" id="KW-1185">Reference proteome</keyword>
<dbReference type="Pfam" id="PF13561">
    <property type="entry name" value="adh_short_C2"/>
    <property type="match status" value="1"/>
</dbReference>
<dbReference type="EMBL" id="CP034184">
    <property type="protein sequence ID" value="AZI44176.1"/>
    <property type="molecule type" value="Genomic_DNA"/>
</dbReference>
<dbReference type="Proteomes" id="UP000276417">
    <property type="component" value="Chromosome 2"/>
</dbReference>
<comment type="similarity">
    <text evidence="1">Belongs to the short-chain dehydrogenases/reductases (SDR) family.</text>
</comment>
<gene>
    <name evidence="3" type="ORF">EHF33_14845</name>
</gene>
<dbReference type="Gene3D" id="3.40.50.720">
    <property type="entry name" value="NAD(P)-binding Rossmann-like Domain"/>
    <property type="match status" value="1"/>
</dbReference>
<dbReference type="InterPro" id="IPR002347">
    <property type="entry name" value="SDR_fam"/>
</dbReference>
<proteinExistence type="inferred from homology"/>
<dbReference type="KEGG" id="dph:EHF33_14845"/>
<dbReference type="NCBIfam" id="NF009466">
    <property type="entry name" value="PRK12826.1-2"/>
    <property type="match status" value="1"/>
</dbReference>
<evidence type="ECO:0000313" key="3">
    <source>
        <dbReference type="EMBL" id="AZI44176.1"/>
    </source>
</evidence>
<dbReference type="OrthoDB" id="9787298at2"/>
<dbReference type="PANTHER" id="PTHR24321">
    <property type="entry name" value="DEHYDROGENASES, SHORT CHAIN"/>
    <property type="match status" value="1"/>
</dbReference>
<evidence type="ECO:0000256" key="2">
    <source>
        <dbReference type="ARBA" id="ARBA00023002"/>
    </source>
</evidence>